<reference evidence="1 2" key="1">
    <citation type="submission" date="2021-04" db="EMBL/GenBank/DDBJ databases">
        <authorList>
            <person name="Bliznina A."/>
        </authorList>
    </citation>
    <scope>NUCLEOTIDE SEQUENCE [LARGE SCALE GENOMIC DNA]</scope>
</reference>
<evidence type="ECO:0000313" key="1">
    <source>
        <dbReference type="EMBL" id="CAG5098390.1"/>
    </source>
</evidence>
<accession>A0ABN7SDF3</accession>
<sequence>MKSFALVGAAFAAKDSCLPLDSDANAPIYGGTCWDAWQDANDVKLWAADNCGANSCTWPQINSKDCFSNPYDNPTDMLDLLADYEKFEVEYLDREENSRPDFNDKDQFKNCNNGGESVFKPYDEWFGAEVTGCDFKIQLQSQYFYDAGYDDRATQTTRFYNGETDKSECGDPRFGDSNNDLKECYCDLVESSPWIEISNNPKFAHPVNPRIARDAERSTPEVIDIEIAGLSAINNNMNDELKIVKNHANRNAWRMDCLYCAMMDIKSEVDVQTFYYEFILEQYNKYTEKLMHYACNAYYQEQILASISERFDQFTESLEINVNYCNGDNELCFEDDNCEETFCQA</sequence>
<gene>
    <name evidence="1" type="ORF">OKIOD_LOCUS7183</name>
</gene>
<keyword evidence="2" id="KW-1185">Reference proteome</keyword>
<name>A0ABN7SDF3_OIKDI</name>
<evidence type="ECO:0000313" key="2">
    <source>
        <dbReference type="Proteomes" id="UP001158576"/>
    </source>
</evidence>
<proteinExistence type="predicted"/>
<dbReference type="Proteomes" id="UP001158576">
    <property type="component" value="Chromosome XSR"/>
</dbReference>
<protein>
    <submittedName>
        <fullName evidence="1">Oidioi.mRNA.OKI2018_I69.XSR.g15625.t1.cds</fullName>
    </submittedName>
</protein>
<dbReference type="EMBL" id="OU015569">
    <property type="protein sequence ID" value="CAG5098390.1"/>
    <property type="molecule type" value="Genomic_DNA"/>
</dbReference>
<organism evidence="1 2">
    <name type="scientific">Oikopleura dioica</name>
    <name type="common">Tunicate</name>
    <dbReference type="NCBI Taxonomy" id="34765"/>
    <lineage>
        <taxon>Eukaryota</taxon>
        <taxon>Metazoa</taxon>
        <taxon>Chordata</taxon>
        <taxon>Tunicata</taxon>
        <taxon>Appendicularia</taxon>
        <taxon>Copelata</taxon>
        <taxon>Oikopleuridae</taxon>
        <taxon>Oikopleura</taxon>
    </lineage>
</organism>